<reference evidence="7 8" key="1">
    <citation type="submission" date="2019-02" db="EMBL/GenBank/DDBJ databases">
        <title>Deep-cultivation of Planctomycetes and their phenomic and genomic characterization uncovers novel biology.</title>
        <authorList>
            <person name="Wiegand S."/>
            <person name="Jogler M."/>
            <person name="Boedeker C."/>
            <person name="Pinto D."/>
            <person name="Vollmers J."/>
            <person name="Rivas-Marin E."/>
            <person name="Kohn T."/>
            <person name="Peeters S.H."/>
            <person name="Heuer A."/>
            <person name="Rast P."/>
            <person name="Oberbeckmann S."/>
            <person name="Bunk B."/>
            <person name="Jeske O."/>
            <person name="Meyerdierks A."/>
            <person name="Storesund J.E."/>
            <person name="Kallscheuer N."/>
            <person name="Luecker S."/>
            <person name="Lage O.M."/>
            <person name="Pohl T."/>
            <person name="Merkel B.J."/>
            <person name="Hornburger P."/>
            <person name="Mueller R.-W."/>
            <person name="Bruemmer F."/>
            <person name="Labrenz M."/>
            <person name="Spormann A.M."/>
            <person name="Op den Camp H."/>
            <person name="Overmann J."/>
            <person name="Amann R."/>
            <person name="Jetten M.S.M."/>
            <person name="Mascher T."/>
            <person name="Medema M.H."/>
            <person name="Devos D.P."/>
            <person name="Kaster A.-K."/>
            <person name="Ovreas L."/>
            <person name="Rohde M."/>
            <person name="Galperin M.Y."/>
            <person name="Jogler C."/>
        </authorList>
    </citation>
    <scope>NUCLEOTIDE SEQUENCE [LARGE SCALE GENOMIC DNA]</scope>
    <source>
        <strain evidence="7 8">CA12</strain>
    </source>
</reference>
<feature type="region of interest" description="Disordered" evidence="4">
    <location>
        <begin position="209"/>
        <end position="232"/>
    </location>
</feature>
<keyword evidence="5" id="KW-0472">Membrane</keyword>
<dbReference type="PROSITE" id="PS51007">
    <property type="entry name" value="CYTC"/>
    <property type="match status" value="1"/>
</dbReference>
<evidence type="ECO:0000313" key="7">
    <source>
        <dbReference type="EMBL" id="QDT17396.1"/>
    </source>
</evidence>
<feature type="transmembrane region" description="Helical" evidence="5">
    <location>
        <begin position="82"/>
        <end position="103"/>
    </location>
</feature>
<dbReference type="OrthoDB" id="5984932at2"/>
<dbReference type="GO" id="GO:0046872">
    <property type="term" value="F:metal ion binding"/>
    <property type="evidence" value="ECO:0007669"/>
    <property type="project" value="UniProtKB-KW"/>
</dbReference>
<name>A0A517PDG3_9PLAN</name>
<keyword evidence="5" id="KW-1133">Transmembrane helix</keyword>
<dbReference type="GO" id="GO:0020037">
    <property type="term" value="F:heme binding"/>
    <property type="evidence" value="ECO:0007669"/>
    <property type="project" value="InterPro"/>
</dbReference>
<dbReference type="InterPro" id="IPR009056">
    <property type="entry name" value="Cyt_c-like_dom"/>
</dbReference>
<evidence type="ECO:0000259" key="6">
    <source>
        <dbReference type="PROSITE" id="PS51007"/>
    </source>
</evidence>
<dbReference type="RefSeq" id="WP_145360272.1">
    <property type="nucleotide sequence ID" value="NZ_CP036265.1"/>
</dbReference>
<feature type="transmembrane region" description="Helical" evidence="5">
    <location>
        <begin position="57"/>
        <end position="75"/>
    </location>
</feature>
<dbReference type="Proteomes" id="UP000318741">
    <property type="component" value="Chromosome"/>
</dbReference>
<organism evidence="7 8">
    <name type="scientific">Alienimonas californiensis</name>
    <dbReference type="NCBI Taxonomy" id="2527989"/>
    <lineage>
        <taxon>Bacteria</taxon>
        <taxon>Pseudomonadati</taxon>
        <taxon>Planctomycetota</taxon>
        <taxon>Planctomycetia</taxon>
        <taxon>Planctomycetales</taxon>
        <taxon>Planctomycetaceae</taxon>
        <taxon>Alienimonas</taxon>
    </lineage>
</organism>
<gene>
    <name evidence="7" type="ORF">CA12_35170</name>
</gene>
<keyword evidence="3" id="KW-0349">Heme</keyword>
<protein>
    <recommendedName>
        <fullName evidence="6">Cytochrome c domain-containing protein</fullName>
    </recommendedName>
</protein>
<accession>A0A517PDG3</accession>
<evidence type="ECO:0000256" key="2">
    <source>
        <dbReference type="ARBA" id="ARBA00023004"/>
    </source>
</evidence>
<dbReference type="GO" id="GO:0009055">
    <property type="term" value="F:electron transfer activity"/>
    <property type="evidence" value="ECO:0007669"/>
    <property type="project" value="InterPro"/>
</dbReference>
<keyword evidence="1 3" id="KW-0479">Metal-binding</keyword>
<keyword evidence="5" id="KW-0812">Transmembrane</keyword>
<feature type="domain" description="Cytochrome c" evidence="6">
    <location>
        <begin position="361"/>
        <end position="424"/>
    </location>
</feature>
<dbReference type="KEGG" id="acaf:CA12_35170"/>
<evidence type="ECO:0000256" key="5">
    <source>
        <dbReference type="SAM" id="Phobius"/>
    </source>
</evidence>
<sequence length="424" mass="44816">MTLALFYYAALTVPTGAAALLGLGPDEPLRWRWAGALALAWAGFAALWMPISPQFSPAPLVHFLPGAALLVVTLGRRLSNRAAAAGLAGALVTTVCLLDVWTFDRTVYRPWKTWADAARVAYAPIPWGDRLPETGRGRGRIPVGSNAGWNETFAEAKSQAYPDVDSTGSAPKRALASLHGLHDEFAARFVVEQGFGLFRVAHWQAFGPEELGEPRDRPPIPQPSPEPMGDDRPAAAALLAGLGDEADPHGLLAWHVDRGVDFANASGWGVTGRAPGYPYDEVAVPGSLTGQEGPFLIGFRPHAMRSEPPPLAGWSLRRVELIGLVLNDEPVAYPSENLPRMVAGGERETRPLTAFEAAALPKLAAGEWVVAAEESDRLRAVGALPAAAACAECHGVEKGRLLGALSYDFARGAAAGGSADAVPK</sequence>
<feature type="transmembrane region" description="Helical" evidence="5">
    <location>
        <begin position="6"/>
        <end position="24"/>
    </location>
</feature>
<dbReference type="AlphaFoldDB" id="A0A517PDG3"/>
<dbReference type="EMBL" id="CP036265">
    <property type="protein sequence ID" value="QDT17396.1"/>
    <property type="molecule type" value="Genomic_DNA"/>
</dbReference>
<evidence type="ECO:0000256" key="3">
    <source>
        <dbReference type="PROSITE-ProRule" id="PRU00433"/>
    </source>
</evidence>
<evidence type="ECO:0000256" key="1">
    <source>
        <dbReference type="ARBA" id="ARBA00022723"/>
    </source>
</evidence>
<keyword evidence="8" id="KW-1185">Reference proteome</keyword>
<keyword evidence="2 3" id="KW-0408">Iron</keyword>
<evidence type="ECO:0000256" key="4">
    <source>
        <dbReference type="SAM" id="MobiDB-lite"/>
    </source>
</evidence>
<evidence type="ECO:0000313" key="8">
    <source>
        <dbReference type="Proteomes" id="UP000318741"/>
    </source>
</evidence>
<feature type="transmembrane region" description="Helical" evidence="5">
    <location>
        <begin position="31"/>
        <end position="51"/>
    </location>
</feature>
<proteinExistence type="predicted"/>